<organism evidence="10 11">
    <name type="scientific">Brockia lithotrophica</name>
    <dbReference type="NCBI Taxonomy" id="933949"/>
    <lineage>
        <taxon>Bacteria</taxon>
        <taxon>Bacillati</taxon>
        <taxon>Bacillota</taxon>
        <taxon>Bacilli</taxon>
        <taxon>Bacillales</taxon>
        <taxon>Bacillales Family X. Incertae Sedis</taxon>
        <taxon>Brockia</taxon>
    </lineage>
</organism>
<evidence type="ECO:0000256" key="4">
    <source>
        <dbReference type="ARBA" id="ARBA00023136"/>
    </source>
</evidence>
<dbReference type="GO" id="GO:0016020">
    <property type="term" value="C:membrane"/>
    <property type="evidence" value="ECO:0007669"/>
    <property type="project" value="UniProtKB-SubCell"/>
</dbReference>
<protein>
    <submittedName>
        <fullName evidence="10">Uncharacterized protein</fullName>
    </submittedName>
</protein>
<dbReference type="Proteomes" id="UP000244016">
    <property type="component" value="Unassembled WGS sequence"/>
</dbReference>
<evidence type="ECO:0000256" key="5">
    <source>
        <dbReference type="SAM" id="MobiDB-lite"/>
    </source>
</evidence>
<dbReference type="InterPro" id="IPR056738">
    <property type="entry name" value="NfeD1b_N"/>
</dbReference>
<dbReference type="Pfam" id="PF01957">
    <property type="entry name" value="NfeD"/>
    <property type="match status" value="1"/>
</dbReference>
<dbReference type="Gene3D" id="3.90.226.10">
    <property type="entry name" value="2-enoyl-CoA Hydratase, Chain A, domain 1"/>
    <property type="match status" value="1"/>
</dbReference>
<evidence type="ECO:0000313" key="10">
    <source>
        <dbReference type="EMBL" id="PTQ52133.1"/>
    </source>
</evidence>
<feature type="region of interest" description="Disordered" evidence="5">
    <location>
        <begin position="1"/>
        <end position="24"/>
    </location>
</feature>
<dbReference type="EMBL" id="PEBW01000003">
    <property type="protein sequence ID" value="PTQ52133.1"/>
    <property type="molecule type" value="Genomic_DNA"/>
</dbReference>
<dbReference type="PANTHER" id="PTHR33507">
    <property type="entry name" value="INNER MEMBRANE PROTEIN YBBJ"/>
    <property type="match status" value="1"/>
</dbReference>
<feature type="region of interest" description="Disordered" evidence="5">
    <location>
        <begin position="551"/>
        <end position="579"/>
    </location>
</feature>
<dbReference type="AlphaFoldDB" id="A0A2T5G7G1"/>
<feature type="transmembrane region" description="Helical" evidence="6">
    <location>
        <begin position="386"/>
        <end position="405"/>
    </location>
</feature>
<dbReference type="InterPro" id="IPR012340">
    <property type="entry name" value="NA-bd_OB-fold"/>
</dbReference>
<dbReference type="InterPro" id="IPR056739">
    <property type="entry name" value="NfeD_membrane"/>
</dbReference>
<keyword evidence="3 6" id="KW-1133">Transmembrane helix</keyword>
<dbReference type="Pfam" id="PF25145">
    <property type="entry name" value="NfeD1b_N"/>
    <property type="match status" value="1"/>
</dbReference>
<proteinExistence type="predicted"/>
<feature type="transmembrane region" description="Helical" evidence="6">
    <location>
        <begin position="411"/>
        <end position="430"/>
    </location>
</feature>
<feature type="domain" description="NfeD integral membrane" evidence="8">
    <location>
        <begin position="365"/>
        <end position="482"/>
    </location>
</feature>
<evidence type="ECO:0000259" key="8">
    <source>
        <dbReference type="Pfam" id="PF24961"/>
    </source>
</evidence>
<dbReference type="SUPFAM" id="SSF141322">
    <property type="entry name" value="NfeD domain-like"/>
    <property type="match status" value="1"/>
</dbReference>
<dbReference type="InterPro" id="IPR002810">
    <property type="entry name" value="NfeD-like_C"/>
</dbReference>
<dbReference type="InterPro" id="IPR029045">
    <property type="entry name" value="ClpP/crotonase-like_dom_sf"/>
</dbReference>
<reference evidence="10 11" key="1">
    <citation type="submission" date="2017-08" db="EMBL/GenBank/DDBJ databases">
        <title>Burning lignite coal seam in the remote Altai Mountains harbors a hydrogen-driven thermophilic microbial community.</title>
        <authorList>
            <person name="Kadnikov V.V."/>
            <person name="Mardanov A.V."/>
            <person name="Ivasenko D."/>
            <person name="Beletsky A.V."/>
            <person name="Karnachuk O.V."/>
            <person name="Ravin N.V."/>
        </authorList>
    </citation>
    <scope>NUCLEOTIDE SEQUENCE [LARGE SCALE GENOMIC DNA]</scope>
    <source>
        <strain evidence="10">AL31</strain>
    </source>
</reference>
<feature type="domain" description="NfeD1b N-terminal" evidence="9">
    <location>
        <begin position="165"/>
        <end position="310"/>
    </location>
</feature>
<dbReference type="SUPFAM" id="SSF52096">
    <property type="entry name" value="ClpP/crotonase"/>
    <property type="match status" value="1"/>
</dbReference>
<comment type="subcellular location">
    <subcellularLocation>
        <location evidence="1">Membrane</location>
        <topology evidence="1">Multi-pass membrane protein</topology>
    </subcellularLocation>
</comment>
<accession>A0A2T5G7G1</accession>
<feature type="domain" description="NfeD-like C-terminal" evidence="7">
    <location>
        <begin position="498"/>
        <end position="550"/>
    </location>
</feature>
<dbReference type="Pfam" id="PF24961">
    <property type="entry name" value="NfeD_membrane"/>
    <property type="match status" value="1"/>
</dbReference>
<name>A0A2T5G7G1_9BACL</name>
<evidence type="ECO:0000256" key="6">
    <source>
        <dbReference type="SAM" id="Phobius"/>
    </source>
</evidence>
<dbReference type="Gene3D" id="2.40.50.140">
    <property type="entry name" value="Nucleic acid-binding proteins"/>
    <property type="match status" value="1"/>
</dbReference>
<keyword evidence="4 6" id="KW-0472">Membrane</keyword>
<dbReference type="InterPro" id="IPR052165">
    <property type="entry name" value="Membrane_assoc_protease"/>
</dbReference>
<comment type="caution">
    <text evidence="10">The sequence shown here is derived from an EMBL/GenBank/DDBJ whole genome shotgun (WGS) entry which is preliminary data.</text>
</comment>
<feature type="transmembrane region" description="Helical" evidence="6">
    <location>
        <begin position="435"/>
        <end position="453"/>
    </location>
</feature>
<sequence length="579" mass="59950">MFSVARGDGLRPLSSTPRAKLHATPDVRAGAWTVGVDPAAKANVVGGQRTEARLPSAFAGDGSYPQRTCDVRCAIVGVGDVEKGVKGIGAMRPKQRGGAGTRALRLQKGVRRATVLALLLAAWLAAFGLPVGASSSKPTGTPELAAASDTTPYVLLRVRSPIVPPIADYVRRGLEIAQREGASFVLLELSTPGGLASSAQEIVEAILESSVPVVVYVTPSGTYAASAGAFITLSAHVAAMAPGTRIGAAHPVTVGGDGGDEVVQSKVTEDAAAWMRSIAALRDRNVEAAERAVTESRSYTAEEARELHLIDIVAANRESLLQELDGRQVVTTAGPVVLHTRPAVPREFGLSLAEQILLALSNPDIAYLLMSLGMLGLLVELYNPGAIFPGVLGGLSLILGLYGLGTLEARWSALALVLLGLLFFALELFVPSHGLLAVGGVLAFALGSLFLFAPGIPSSPRPGSGVVFGTILAFASVAALLVTAAVRGARRRVVTGREGLIGREAVVTSDLDPVGEVFLEGEHWRAVADRPVRKGGVVRVVSVEGLTLRVTAEEKETPQEAATKSAGGSSGPTTEVPRA</sequence>
<evidence type="ECO:0000259" key="9">
    <source>
        <dbReference type="Pfam" id="PF25145"/>
    </source>
</evidence>
<dbReference type="CDD" id="cd07020">
    <property type="entry name" value="Clp_protease_NfeD_1"/>
    <property type="match status" value="1"/>
</dbReference>
<dbReference type="PANTHER" id="PTHR33507:SF4">
    <property type="entry name" value="NODULATION COMPETITIVENESS PROTEIN NFED"/>
    <property type="match status" value="1"/>
</dbReference>
<feature type="transmembrane region" description="Helical" evidence="6">
    <location>
        <begin position="356"/>
        <end position="379"/>
    </location>
</feature>
<evidence type="ECO:0000256" key="1">
    <source>
        <dbReference type="ARBA" id="ARBA00004141"/>
    </source>
</evidence>
<evidence type="ECO:0000256" key="2">
    <source>
        <dbReference type="ARBA" id="ARBA00022692"/>
    </source>
</evidence>
<evidence type="ECO:0000313" key="11">
    <source>
        <dbReference type="Proteomes" id="UP000244016"/>
    </source>
</evidence>
<keyword evidence="2 6" id="KW-0812">Transmembrane</keyword>
<gene>
    <name evidence="10" type="ORF">BLITH_1100</name>
</gene>
<evidence type="ECO:0000259" key="7">
    <source>
        <dbReference type="Pfam" id="PF01957"/>
    </source>
</evidence>
<feature type="transmembrane region" description="Helical" evidence="6">
    <location>
        <begin position="465"/>
        <end position="486"/>
    </location>
</feature>
<evidence type="ECO:0000256" key="3">
    <source>
        <dbReference type="ARBA" id="ARBA00022989"/>
    </source>
</evidence>